<dbReference type="RefSeq" id="XP_038978482.1">
    <property type="nucleotide sequence ID" value="XM_039122554.1"/>
</dbReference>
<dbReference type="AlphaFoldDB" id="A0A8B8ZYN8"/>
<accession>A0A8B8ZYN8</accession>
<dbReference type="KEGG" id="pda:120108827"/>
<dbReference type="GeneID" id="120108827"/>
<organism evidence="1 2">
    <name type="scientific">Phoenix dactylifera</name>
    <name type="common">Date palm</name>
    <dbReference type="NCBI Taxonomy" id="42345"/>
    <lineage>
        <taxon>Eukaryota</taxon>
        <taxon>Viridiplantae</taxon>
        <taxon>Streptophyta</taxon>
        <taxon>Embryophyta</taxon>
        <taxon>Tracheophyta</taxon>
        <taxon>Spermatophyta</taxon>
        <taxon>Magnoliopsida</taxon>
        <taxon>Liliopsida</taxon>
        <taxon>Arecaceae</taxon>
        <taxon>Coryphoideae</taxon>
        <taxon>Phoeniceae</taxon>
        <taxon>Phoenix</taxon>
    </lineage>
</organism>
<proteinExistence type="predicted"/>
<dbReference type="OrthoDB" id="686144at2759"/>
<protein>
    <submittedName>
        <fullName evidence="2">Uncharacterized protein LOC120108827</fullName>
    </submittedName>
</protein>
<evidence type="ECO:0000313" key="2">
    <source>
        <dbReference type="RefSeq" id="XP_038978482.1"/>
    </source>
</evidence>
<sequence length="223" mass="25407">MATQLSLRSLLDNDKLTGPNFSIWLRKLKIVLEHERTMYIITDPAPELPPANARVAIRDAYQKWTSDRITVRCIMLAEMSDEFSRRFESAQPNEIIQVLNESFGVPDDDKRYSTSCCIFNAKLREGASVTDHVLYMIELIERLSKLGFSLHEQLGKDAILNSLPDSYRPFLTHYRMTKPVLNFHGLLGLLQNFEKDNQLRKGPVNVVGGGAGRRPFGKGKKQK</sequence>
<keyword evidence="1" id="KW-1185">Reference proteome</keyword>
<name>A0A8B8ZYN8_PHODC</name>
<gene>
    <name evidence="2" type="primary">LOC120108827</name>
</gene>
<evidence type="ECO:0000313" key="1">
    <source>
        <dbReference type="Proteomes" id="UP000228380"/>
    </source>
</evidence>
<reference evidence="2" key="1">
    <citation type="submission" date="2025-08" db="UniProtKB">
        <authorList>
            <consortium name="RefSeq"/>
        </authorList>
    </citation>
    <scope>IDENTIFICATION</scope>
    <source>
        <tissue evidence="2">Young leaves</tissue>
    </source>
</reference>
<dbReference type="Proteomes" id="UP000228380">
    <property type="component" value="Unplaced"/>
</dbReference>
<dbReference type="Pfam" id="PF14223">
    <property type="entry name" value="Retrotran_gag_2"/>
    <property type="match status" value="1"/>
</dbReference>